<dbReference type="FunFam" id="3.40.50.300:FF:000285">
    <property type="entry name" value="Sporulation initiation inhibitor Soj"/>
    <property type="match status" value="1"/>
</dbReference>
<evidence type="ECO:0000313" key="2">
    <source>
        <dbReference type="EMBL" id="MBZ0154882.1"/>
    </source>
</evidence>
<dbReference type="InterPro" id="IPR025669">
    <property type="entry name" value="AAA_dom"/>
</dbReference>
<dbReference type="EMBL" id="JAIOIV010000015">
    <property type="protein sequence ID" value="MBZ0154882.1"/>
    <property type="molecule type" value="Genomic_DNA"/>
</dbReference>
<dbReference type="SUPFAM" id="SSF52540">
    <property type="entry name" value="P-loop containing nucleoside triphosphate hydrolases"/>
    <property type="match status" value="1"/>
</dbReference>
<name>A0A953J7X0_9BACT</name>
<proteinExistence type="predicted"/>
<comment type="caution">
    <text evidence="2">The sequence shown here is derived from an EMBL/GenBank/DDBJ whole genome shotgun (WGS) entry which is preliminary data.</text>
</comment>
<evidence type="ECO:0000259" key="1">
    <source>
        <dbReference type="Pfam" id="PF13614"/>
    </source>
</evidence>
<feature type="domain" description="AAA" evidence="1">
    <location>
        <begin position="3"/>
        <end position="177"/>
    </location>
</feature>
<dbReference type="InterPro" id="IPR050678">
    <property type="entry name" value="DNA_Partitioning_ATPase"/>
</dbReference>
<accession>A0A953J7X0</accession>
<reference evidence="2" key="1">
    <citation type="journal article" date="2021" name="bioRxiv">
        <title>Unraveling nitrogen, sulfur and carbon metabolic pathways and microbial community transcriptional responses to substrate deprivation and toxicity stresses in a bioreactor mimicking anoxic brackish coastal sediment conditions.</title>
        <authorList>
            <person name="Martins P.D."/>
            <person name="Echeveste M.J."/>
            <person name="Arshad A."/>
            <person name="Kurth J."/>
            <person name="Ouboter H."/>
            <person name="Jetten M.S.M."/>
            <person name="Welte C.U."/>
        </authorList>
    </citation>
    <scope>NUCLEOTIDE SEQUENCE</scope>
    <source>
        <strain evidence="2">MAG_39</strain>
    </source>
</reference>
<gene>
    <name evidence="2" type="ORF">K8I29_01535</name>
</gene>
<reference evidence="2" key="2">
    <citation type="submission" date="2021-08" db="EMBL/GenBank/DDBJ databases">
        <authorList>
            <person name="Dalcin Martins P."/>
        </authorList>
    </citation>
    <scope>NUCLEOTIDE SEQUENCE</scope>
    <source>
        <strain evidence="2">MAG_39</strain>
    </source>
</reference>
<dbReference type="AlphaFoldDB" id="A0A953J7X0"/>
<dbReference type="PANTHER" id="PTHR13696">
    <property type="entry name" value="P-LOOP CONTAINING NUCLEOSIDE TRIPHOSPHATE HYDROLASE"/>
    <property type="match status" value="1"/>
</dbReference>
<sequence length="257" mass="28160">MGRIIAISNQKGGVGKTTTALNLSASLALANENILVVDSDPQGNLSSGFGIKKDQMKADLYAVYSGKASVEEAIQQSLIPNLHILPTSMDLFAAEIELLDRADRENTLKKFLRPLKGRYKYILIDCPPSFGLLTLNALVAAEAVIVPVQCEYFAVEGLSLLIKLLWRIRGSFNDTLDLEGILLTMFNKHIALSRQVSEEVRRVFKSKVYDTVIPRNIVLAESPSHGKPAVLYAPNSTGAQGYIALAREILNDNSLLF</sequence>
<dbReference type="Gene3D" id="3.40.50.300">
    <property type="entry name" value="P-loop containing nucleotide triphosphate hydrolases"/>
    <property type="match status" value="1"/>
</dbReference>
<dbReference type="Pfam" id="PF13614">
    <property type="entry name" value="AAA_31"/>
    <property type="match status" value="1"/>
</dbReference>
<dbReference type="InterPro" id="IPR027417">
    <property type="entry name" value="P-loop_NTPase"/>
</dbReference>
<organism evidence="2 3">
    <name type="scientific">Candidatus Nitrobium versatile</name>
    <dbReference type="NCBI Taxonomy" id="2884831"/>
    <lineage>
        <taxon>Bacteria</taxon>
        <taxon>Pseudomonadati</taxon>
        <taxon>Nitrospirota</taxon>
        <taxon>Nitrospiria</taxon>
        <taxon>Nitrospirales</taxon>
        <taxon>Nitrospiraceae</taxon>
        <taxon>Candidatus Nitrobium</taxon>
    </lineage>
</organism>
<dbReference type="CDD" id="cd02042">
    <property type="entry name" value="ParAB_family"/>
    <property type="match status" value="1"/>
</dbReference>
<dbReference type="Proteomes" id="UP000705867">
    <property type="component" value="Unassembled WGS sequence"/>
</dbReference>
<dbReference type="PANTHER" id="PTHR13696:SF52">
    <property type="entry name" value="PARA FAMILY PROTEIN CT_582"/>
    <property type="match status" value="1"/>
</dbReference>
<protein>
    <submittedName>
        <fullName evidence="2">ParA family protein</fullName>
    </submittedName>
</protein>
<evidence type="ECO:0000313" key="3">
    <source>
        <dbReference type="Proteomes" id="UP000705867"/>
    </source>
</evidence>